<evidence type="ECO:0000313" key="2">
    <source>
        <dbReference type="Proteomes" id="UP000051061"/>
    </source>
</evidence>
<gene>
    <name evidence="1" type="ORF">AN965_09045</name>
</gene>
<name>A0A9D5DS01_9BACI</name>
<comment type="caution">
    <text evidence="1">The sequence shown here is derived from an EMBL/GenBank/DDBJ whole genome shotgun (WGS) entry which is preliminary data.</text>
</comment>
<dbReference type="AlphaFoldDB" id="A0A9D5DS01"/>
<protein>
    <submittedName>
        <fullName evidence="1">Uncharacterized protein</fullName>
    </submittedName>
</protein>
<dbReference type="EMBL" id="LJJD01000015">
    <property type="protein sequence ID" value="KQL57628.1"/>
    <property type="molecule type" value="Genomic_DNA"/>
</dbReference>
<reference evidence="1 2" key="1">
    <citation type="submission" date="2015-09" db="EMBL/GenBank/DDBJ databases">
        <title>Genome sequencing project for genomic taxonomy and phylogenomics of Bacillus-like bacteria.</title>
        <authorList>
            <person name="Liu B."/>
            <person name="Wang J."/>
            <person name="Zhu Y."/>
            <person name="Liu G."/>
            <person name="Chen Q."/>
            <person name="Chen Z."/>
            <person name="Lan J."/>
            <person name="Che J."/>
            <person name="Ge C."/>
            <person name="Shi H."/>
            <person name="Pan Z."/>
            <person name="Liu X."/>
        </authorList>
    </citation>
    <scope>NUCLEOTIDE SEQUENCE [LARGE SCALE GENOMIC DNA]</scope>
    <source>
        <strain evidence="1 2">DSM 19153</strain>
    </source>
</reference>
<dbReference type="Proteomes" id="UP000051061">
    <property type="component" value="Unassembled WGS sequence"/>
</dbReference>
<keyword evidence="2" id="KW-1185">Reference proteome</keyword>
<accession>A0A9D5DS01</accession>
<sequence length="417" mass="50077">MTNTYRRLRTEMEPFLKGMNRKLKSSRYLSPNQIETFGLEVQSELNVYKEDEQLHGFFVIIDFIYEQAQQDGKWSSLERRLNPFFDTVTHYVYTASFSKSKKLKARFAKMLGTYVVQSMRDNDAPYARLFSAYMKTFSADQIDKLDHYFIGQDMHNASRSFCIAISYFYLYIGKESQAMVLLKQASPVLASEAEAHIALLTQRERYEQVLRWFDTFFPNKSDKLGTLQEYYDQSTSLHDSSSIQYETWDRWLKAPSFKRFKTLMSHYSTKQKELVLDYLLPHLEERLFNEANKLVYIQILLEKEDFERIQRYFLLNEANPLELHEQKQLLLQRLAEARPELSLPVYHQFIIRLAEKRSRKYYVEAAEYVDKLAFIYRRLNEPHRYNQFKQILLKRYQSYRAFIEELKRRESNINMDS</sequence>
<organism evidence="1 2">
    <name type="scientific">Alkalicoccobacillus plakortidis</name>
    <dbReference type="NCBI Taxonomy" id="444060"/>
    <lineage>
        <taxon>Bacteria</taxon>
        <taxon>Bacillati</taxon>
        <taxon>Bacillota</taxon>
        <taxon>Bacilli</taxon>
        <taxon>Bacillales</taxon>
        <taxon>Bacillaceae</taxon>
        <taxon>Alkalicoccobacillus</taxon>
    </lineage>
</organism>
<proteinExistence type="predicted"/>
<evidence type="ECO:0000313" key="1">
    <source>
        <dbReference type="EMBL" id="KQL57628.1"/>
    </source>
</evidence>